<feature type="transmembrane region" description="Helical" evidence="6">
    <location>
        <begin position="121"/>
        <end position="138"/>
    </location>
</feature>
<dbReference type="Proteomes" id="UP001524460">
    <property type="component" value="Unassembled WGS sequence"/>
</dbReference>
<evidence type="ECO:0000259" key="7">
    <source>
        <dbReference type="Pfam" id="PF00892"/>
    </source>
</evidence>
<feature type="transmembrane region" description="Helical" evidence="6">
    <location>
        <begin position="35"/>
        <end position="52"/>
    </location>
</feature>
<keyword evidence="5 6" id="KW-0472">Membrane</keyword>
<dbReference type="PANTHER" id="PTHR42920">
    <property type="entry name" value="OS03G0707200 PROTEIN-RELATED"/>
    <property type="match status" value="1"/>
</dbReference>
<keyword evidence="4 6" id="KW-1133">Transmembrane helix</keyword>
<keyword evidence="2" id="KW-1003">Cell membrane</keyword>
<comment type="subcellular location">
    <subcellularLocation>
        <location evidence="1">Cell membrane</location>
        <topology evidence="1">Multi-pass membrane protein</topology>
    </subcellularLocation>
</comment>
<keyword evidence="3 6" id="KW-0812">Transmembrane</keyword>
<evidence type="ECO:0000256" key="2">
    <source>
        <dbReference type="ARBA" id="ARBA00022475"/>
    </source>
</evidence>
<feature type="transmembrane region" description="Helical" evidence="6">
    <location>
        <begin position="64"/>
        <end position="83"/>
    </location>
</feature>
<comment type="caution">
    <text evidence="8">The sequence shown here is derived from an EMBL/GenBank/DDBJ whole genome shotgun (WGS) entry which is preliminary data.</text>
</comment>
<dbReference type="InterPro" id="IPR037185">
    <property type="entry name" value="EmrE-like"/>
</dbReference>
<feature type="domain" description="EamA" evidence="7">
    <location>
        <begin position="7"/>
        <end position="137"/>
    </location>
</feature>
<feature type="transmembrane region" description="Helical" evidence="6">
    <location>
        <begin position="144"/>
        <end position="164"/>
    </location>
</feature>
<dbReference type="PANTHER" id="PTHR42920:SF5">
    <property type="entry name" value="EAMA DOMAIN-CONTAINING PROTEIN"/>
    <property type="match status" value="1"/>
</dbReference>
<keyword evidence="9" id="KW-1185">Reference proteome</keyword>
<feature type="transmembrane region" description="Helical" evidence="6">
    <location>
        <begin position="265"/>
        <end position="284"/>
    </location>
</feature>
<dbReference type="EMBL" id="JANEYT010000133">
    <property type="protein sequence ID" value="MCQ1061278.1"/>
    <property type="molecule type" value="Genomic_DNA"/>
</dbReference>
<accession>A0ABT1N961</accession>
<name>A0ABT1N961_9GAMM</name>
<evidence type="ECO:0000313" key="8">
    <source>
        <dbReference type="EMBL" id="MCQ1061278.1"/>
    </source>
</evidence>
<evidence type="ECO:0000256" key="6">
    <source>
        <dbReference type="SAM" id="Phobius"/>
    </source>
</evidence>
<evidence type="ECO:0000256" key="4">
    <source>
        <dbReference type="ARBA" id="ARBA00022989"/>
    </source>
</evidence>
<dbReference type="InterPro" id="IPR000620">
    <property type="entry name" value="EamA_dom"/>
</dbReference>
<feature type="domain" description="EamA" evidence="7">
    <location>
        <begin position="150"/>
        <end position="279"/>
    </location>
</feature>
<protein>
    <submittedName>
        <fullName evidence="8">DMT family transporter</fullName>
    </submittedName>
</protein>
<dbReference type="Pfam" id="PF00892">
    <property type="entry name" value="EamA"/>
    <property type="match status" value="2"/>
</dbReference>
<evidence type="ECO:0000256" key="3">
    <source>
        <dbReference type="ARBA" id="ARBA00022692"/>
    </source>
</evidence>
<evidence type="ECO:0000256" key="5">
    <source>
        <dbReference type="ARBA" id="ARBA00023136"/>
    </source>
</evidence>
<feature type="transmembrane region" description="Helical" evidence="6">
    <location>
        <begin position="176"/>
        <end position="198"/>
    </location>
</feature>
<reference evidence="8 9" key="1">
    <citation type="submission" date="2022-07" db="EMBL/GenBank/DDBJ databases">
        <title>Photobacterium pectinilyticum sp. nov., a marine bacterium isolated from surface seawater of Qingdao offshore.</title>
        <authorList>
            <person name="Wang X."/>
        </authorList>
    </citation>
    <scope>NUCLEOTIDE SEQUENCE [LARGE SCALE GENOMIC DNA]</scope>
    <source>
        <strain evidence="8 9">ZSDE20</strain>
    </source>
</reference>
<proteinExistence type="predicted"/>
<sequence length="297" mass="32831">MNLERRADLILVTTTVLAAAGWIFSKEAIQGLPPFGFIGLRFILASLCLLLFCYSDIKKVEKSVIVKALGVGCILGSALLLWIHAISVSDTLGEGAFIMSLSMLFVPLIAWPLFKAKPPRTFWLALPIAFAGLLMLSLGGGNGWQMASSQLWFMAAAVMLAVHFNFNSQYARQIPTLLLTCLQLFSTGCMGIIASLLFESWPESVSLTTWGWFTMSMLVATSLRYVMQTMGQKHSTAANAAIIMILEPVWTVILSVVWYAEEMPFNKLAGCLMILLALFTYRGGPYLVNRVIRRFSH</sequence>
<dbReference type="SUPFAM" id="SSF103481">
    <property type="entry name" value="Multidrug resistance efflux transporter EmrE"/>
    <property type="match status" value="2"/>
</dbReference>
<dbReference type="InterPro" id="IPR051258">
    <property type="entry name" value="Diverse_Substrate_Transporter"/>
</dbReference>
<feature type="transmembrane region" description="Helical" evidence="6">
    <location>
        <begin position="239"/>
        <end position="259"/>
    </location>
</feature>
<evidence type="ECO:0000256" key="1">
    <source>
        <dbReference type="ARBA" id="ARBA00004651"/>
    </source>
</evidence>
<organism evidence="8 9">
    <name type="scientific">Photobacterium pectinilyticum</name>
    <dbReference type="NCBI Taxonomy" id="2906793"/>
    <lineage>
        <taxon>Bacteria</taxon>
        <taxon>Pseudomonadati</taxon>
        <taxon>Pseudomonadota</taxon>
        <taxon>Gammaproteobacteria</taxon>
        <taxon>Vibrionales</taxon>
        <taxon>Vibrionaceae</taxon>
        <taxon>Photobacterium</taxon>
    </lineage>
</organism>
<feature type="transmembrane region" description="Helical" evidence="6">
    <location>
        <begin position="95"/>
        <end position="114"/>
    </location>
</feature>
<dbReference type="RefSeq" id="WP_255045393.1">
    <property type="nucleotide sequence ID" value="NZ_JANEYT010000133.1"/>
</dbReference>
<gene>
    <name evidence="8" type="ORF">NHN17_24925</name>
</gene>
<feature type="transmembrane region" description="Helical" evidence="6">
    <location>
        <begin position="210"/>
        <end position="227"/>
    </location>
</feature>
<evidence type="ECO:0000313" key="9">
    <source>
        <dbReference type="Proteomes" id="UP001524460"/>
    </source>
</evidence>